<dbReference type="InterPro" id="IPR002791">
    <property type="entry name" value="ARMT1-like_metal-bd"/>
</dbReference>
<dbReference type="AlphaFoldDB" id="A0ABD2XND6"/>
<comment type="catalytic activity">
    <reaction evidence="9 10">
        <text>beta-D-fructose 6-phosphate = dihydroxyacetone + D-glyceraldehyde 3-phosphate</text>
        <dbReference type="Rhea" id="RHEA:28002"/>
        <dbReference type="ChEBI" id="CHEBI:16016"/>
        <dbReference type="ChEBI" id="CHEBI:57634"/>
        <dbReference type="ChEBI" id="CHEBI:59776"/>
    </reaction>
</comment>
<evidence type="ECO:0000256" key="3">
    <source>
        <dbReference type="ARBA" id="ARBA00009519"/>
    </source>
</evidence>
<dbReference type="Proteomes" id="UP001627154">
    <property type="component" value="Unassembled WGS sequence"/>
</dbReference>
<proteinExistence type="inferred from homology"/>
<gene>
    <name evidence="12" type="ORF">TKK_000968</name>
</gene>
<comment type="catalytic activity">
    <reaction evidence="2 10">
        <text>beta-D-fructose 1-phosphate + H2O = D-fructose + phosphate</text>
        <dbReference type="Rhea" id="RHEA:35603"/>
        <dbReference type="ChEBI" id="CHEBI:15377"/>
        <dbReference type="ChEBI" id="CHEBI:37721"/>
        <dbReference type="ChEBI" id="CHEBI:43474"/>
        <dbReference type="ChEBI" id="CHEBI:138881"/>
    </reaction>
</comment>
<name>A0ABD2XND6_9HYME</name>
<dbReference type="GO" id="GO:0051998">
    <property type="term" value="F:protein carboxyl O-methyltransferase activity"/>
    <property type="evidence" value="ECO:0007669"/>
    <property type="project" value="UniProtKB-UniRule"/>
</dbReference>
<dbReference type="GO" id="GO:0016462">
    <property type="term" value="F:pyrophosphatase activity"/>
    <property type="evidence" value="ECO:0007669"/>
    <property type="project" value="UniProtKB-ARBA"/>
</dbReference>
<evidence type="ECO:0000256" key="8">
    <source>
        <dbReference type="ARBA" id="ARBA00045980"/>
    </source>
</evidence>
<dbReference type="FunFam" id="3.40.50.10880:FF:000005">
    <property type="entry name" value="DUF89-domain-containing protein"/>
    <property type="match status" value="1"/>
</dbReference>
<dbReference type="SUPFAM" id="SSF111321">
    <property type="entry name" value="AF1104-like"/>
    <property type="match status" value="1"/>
</dbReference>
<dbReference type="Gene3D" id="1.20.930.60">
    <property type="match status" value="1"/>
</dbReference>
<sequence>MRYLHSIFRKVNSNIIQTRMAQKISQRSNSSDIGCLEDIEPPINKFLRGKYKRSFAYKTIKDRLPVILTKVVDNLSRNKDAIVQEKGAEATQEIKTVIGAVSKLRNELMTNKALLPLEPLPGRTNDDTQVWNDKIEKLSKEEGETQTWYNAIWLISECYMYRRMAQELMSTKHLKSYDPFEIQKQEGFTMAATSVAYLAEYVLECVHTKKDEASSVQHLSNLMKLNLWGNRCDLSLSAGVVSSKEFNPLDSLEKLNKQILVDDSHQVSEFLVKNQQSGNNNSTIDIVLDNAGYELFTDLCLAIYILEKSVVKKMRFYVKRYPWFVSDVMTKDFHWLIEIMKKSDNQSIQTFGGLCEKHLKSGAITIEEESFWTDPYDFSEMPTYDQTLYKKLSEAILIIFKGDLNYRKLMGDVNWETTTDFTHALRGFQPSHLVSFRTIKADVCSGLPQGVADSLEKEDPHWMETGRFGLIQASFPNK</sequence>
<dbReference type="PANTHER" id="PTHR12260:SF6">
    <property type="entry name" value="DAMAGE-CONTROL PHOSPHATASE ARMT1"/>
    <property type="match status" value="1"/>
</dbReference>
<protein>
    <recommendedName>
        <fullName evidence="10">Sugar phosphate phosphatase</fullName>
        <ecNumber evidence="10">2.1.1.-</ecNumber>
        <ecNumber evidence="10">3.1.3.-</ecNumber>
    </recommendedName>
</protein>
<dbReference type="PANTHER" id="PTHR12260">
    <property type="entry name" value="DAMAGE-CONTROL PHOSPHATASE ARMT1"/>
    <property type="match status" value="1"/>
</dbReference>
<reference evidence="12 13" key="1">
    <citation type="journal article" date="2024" name="bioRxiv">
        <title>A reference genome for Trichogramma kaykai: A tiny desert-dwelling parasitoid wasp with competing sex-ratio distorters.</title>
        <authorList>
            <person name="Culotta J."/>
            <person name="Lindsey A.R."/>
        </authorList>
    </citation>
    <scope>NUCLEOTIDE SEQUENCE [LARGE SCALE GENOMIC DNA]</scope>
    <source>
        <strain evidence="12 13">KSX58</strain>
    </source>
</reference>
<comment type="caution">
    <text evidence="12">The sequence shown here is derived from an EMBL/GenBank/DDBJ whole genome shotgun (WGS) entry which is preliminary data.</text>
</comment>
<comment type="domain">
    <text evidence="10">Subfamily III proteins have a conserved RTxK motif about 40-50 residues from the C-terminus; the threonine may be replaced by serine or cysteine.</text>
</comment>
<dbReference type="EC" id="2.1.1.-" evidence="10"/>
<dbReference type="InterPro" id="IPR039763">
    <property type="entry name" value="ARMT1"/>
</dbReference>
<evidence type="ECO:0000313" key="13">
    <source>
        <dbReference type="Proteomes" id="UP001627154"/>
    </source>
</evidence>
<comment type="function">
    <text evidence="8 10">Metal-dependent phosphatase that shows phosphatase activity against several substrates, including fructose-1-phosphate and fructose-6-phosphate. Its preference for fructose-1-phosphate, a strong glycating agent that causes DNA damage rather than a canonical yeast metabolite, suggests a damage-control function in hexose phosphate metabolism. Has also been shown to have O-methyltransferase activity that methylates glutamate residues of target proteins to form gamma-glutamyl methyl ester residues. Possibly methylates PCNA, suggesting it is involved in the DNA damage response.</text>
</comment>
<keyword evidence="4" id="KW-0533">Nickel</keyword>
<comment type="cofactor">
    <cofactor evidence="10">
        <name>Mn(2+)</name>
        <dbReference type="ChEBI" id="CHEBI:29035"/>
    </cofactor>
    <cofactor evidence="10">
        <name>Ni(2+)</name>
        <dbReference type="ChEBI" id="CHEBI:49786"/>
    </cofactor>
</comment>
<keyword evidence="13" id="KW-1185">Reference proteome</keyword>
<evidence type="ECO:0000256" key="9">
    <source>
        <dbReference type="ARBA" id="ARBA00048809"/>
    </source>
</evidence>
<evidence type="ECO:0000256" key="5">
    <source>
        <dbReference type="ARBA" id="ARBA00022723"/>
    </source>
</evidence>
<keyword evidence="10" id="KW-0489">Methyltransferase</keyword>
<dbReference type="EC" id="3.1.3.-" evidence="10"/>
<evidence type="ECO:0000259" key="11">
    <source>
        <dbReference type="Pfam" id="PF01937"/>
    </source>
</evidence>
<dbReference type="Pfam" id="PF01937">
    <property type="entry name" value="ARMT1-like_dom"/>
    <property type="match status" value="1"/>
</dbReference>
<evidence type="ECO:0000256" key="10">
    <source>
        <dbReference type="RuleBase" id="RU367030"/>
    </source>
</evidence>
<keyword evidence="6 10" id="KW-0378">Hydrolase</keyword>
<comment type="similarity">
    <text evidence="3 10">Belongs to the damage-control phosphatase family. Sugar phosphate phosphatase III subfamily.</text>
</comment>
<organism evidence="12 13">
    <name type="scientific">Trichogramma kaykai</name>
    <dbReference type="NCBI Taxonomy" id="54128"/>
    <lineage>
        <taxon>Eukaryota</taxon>
        <taxon>Metazoa</taxon>
        <taxon>Ecdysozoa</taxon>
        <taxon>Arthropoda</taxon>
        <taxon>Hexapoda</taxon>
        <taxon>Insecta</taxon>
        <taxon>Pterygota</taxon>
        <taxon>Neoptera</taxon>
        <taxon>Endopterygota</taxon>
        <taxon>Hymenoptera</taxon>
        <taxon>Apocrita</taxon>
        <taxon>Proctotrupomorpha</taxon>
        <taxon>Chalcidoidea</taxon>
        <taxon>Trichogrammatidae</taxon>
        <taxon>Trichogramma</taxon>
    </lineage>
</organism>
<evidence type="ECO:0000256" key="1">
    <source>
        <dbReference type="ARBA" id="ARBA00000807"/>
    </source>
</evidence>
<dbReference type="InterPro" id="IPR036075">
    <property type="entry name" value="ARMT-1-like_metal-bd_sf"/>
</dbReference>
<dbReference type="Gene3D" id="3.40.50.10880">
    <property type="entry name" value="Uncharacterised protein PF01937, DUF89, domain 3"/>
    <property type="match status" value="1"/>
</dbReference>
<evidence type="ECO:0000256" key="6">
    <source>
        <dbReference type="ARBA" id="ARBA00022801"/>
    </source>
</evidence>
<evidence type="ECO:0000313" key="12">
    <source>
        <dbReference type="EMBL" id="KAL3406845.1"/>
    </source>
</evidence>
<keyword evidence="10" id="KW-0808">Transferase</keyword>
<feature type="domain" description="Damage-control phosphatase ARMT1-like metal-binding" evidence="11">
    <location>
        <begin position="59"/>
        <end position="454"/>
    </location>
</feature>
<dbReference type="GO" id="GO:0030643">
    <property type="term" value="P:intracellular phosphate ion homeostasis"/>
    <property type="evidence" value="ECO:0007669"/>
    <property type="project" value="UniProtKB-ARBA"/>
</dbReference>
<dbReference type="GO" id="GO:0046872">
    <property type="term" value="F:metal ion binding"/>
    <property type="evidence" value="ECO:0007669"/>
    <property type="project" value="UniProtKB-UniRule"/>
</dbReference>
<keyword evidence="5 10" id="KW-0479">Metal-binding</keyword>
<keyword evidence="7 10" id="KW-0464">Manganese</keyword>
<accession>A0ABD2XND6</accession>
<comment type="catalytic activity">
    <reaction evidence="1 10">
        <text>L-glutamyl-[protein] + S-adenosyl-L-methionine = [protein]-L-glutamate 5-O-methyl ester + S-adenosyl-L-homocysteine</text>
        <dbReference type="Rhea" id="RHEA:24452"/>
        <dbReference type="Rhea" id="RHEA-COMP:10208"/>
        <dbReference type="Rhea" id="RHEA-COMP:10311"/>
        <dbReference type="ChEBI" id="CHEBI:29973"/>
        <dbReference type="ChEBI" id="CHEBI:57856"/>
        <dbReference type="ChEBI" id="CHEBI:59789"/>
        <dbReference type="ChEBI" id="CHEBI:82795"/>
    </reaction>
</comment>
<dbReference type="EMBL" id="JBJJXI010000018">
    <property type="protein sequence ID" value="KAL3406845.1"/>
    <property type="molecule type" value="Genomic_DNA"/>
</dbReference>
<dbReference type="GO" id="GO:0032259">
    <property type="term" value="P:methylation"/>
    <property type="evidence" value="ECO:0007669"/>
    <property type="project" value="UniProtKB-KW"/>
</dbReference>
<evidence type="ECO:0000256" key="4">
    <source>
        <dbReference type="ARBA" id="ARBA00022596"/>
    </source>
</evidence>
<evidence type="ECO:0000256" key="7">
    <source>
        <dbReference type="ARBA" id="ARBA00023211"/>
    </source>
</evidence>
<evidence type="ECO:0000256" key="2">
    <source>
        <dbReference type="ARBA" id="ARBA00001326"/>
    </source>
</evidence>